<accession>F1D1J6</accession>
<proteinExistence type="predicted"/>
<dbReference type="GO" id="GO:0003690">
    <property type="term" value="F:double-stranded DNA binding"/>
    <property type="evidence" value="ECO:0007669"/>
    <property type="project" value="TreeGrafter"/>
</dbReference>
<dbReference type="GO" id="GO:0009295">
    <property type="term" value="C:nucleoid"/>
    <property type="evidence" value="ECO:0007669"/>
    <property type="project" value="UniProtKB-SubCell"/>
</dbReference>
<dbReference type="GeneID" id="10228653"/>
<evidence type="ECO:0000313" key="5">
    <source>
        <dbReference type="Proteomes" id="UP000007502"/>
    </source>
</evidence>
<keyword evidence="2" id="KW-0963">Cytoplasm</keyword>
<dbReference type="OrthoDB" id="11237at10239"/>
<reference evidence="4 5" key="1">
    <citation type="journal article" date="2011" name="MBio">
        <title>Evidence of a dominant lineage of Vibrio cholerae-specific lytic bacteriophages shed by cholera patients over a 10-year period in Dhaka, Bangladesh.</title>
        <authorList>
            <person name="Seed K.D."/>
            <person name="Bodi K.L."/>
            <person name="Kropinski A.M."/>
            <person name="Ackermann H.W."/>
            <person name="Calderwood S.B."/>
            <person name="Qadri F."/>
            <person name="Camilli A."/>
        </authorList>
    </citation>
    <scope>NUCLEOTIDE SEQUENCE [LARGE SCALE GENOMIC DNA]</scope>
</reference>
<dbReference type="KEGG" id="vg:10228653"/>
<dbReference type="PANTHER" id="PTHR38103">
    <property type="entry name" value="RECOMBINATION-ASSOCIATED PROTEIN RDGC"/>
    <property type="match status" value="1"/>
</dbReference>
<sequence>MKAVSLYKLTNTQQTLASITEEAISQFSFKPCGSTDTHRIGFSETEIDSLFVTQLPNKIVLSVTEQYKKPKKYSVQTLVEQQKIIFEADSGVPANKKLIKQWTLEATESLLPTTEPDEPKTYTVVIRNDGLVMVEASYKKAEDILSLLRKTIGSLPVVPVETEIPVGDFLDSLVTAKSSDKITLGNKGVFLTSEGLSHTLAKGSLYDSSAKELVEDEGAMTSLLSVNYDGVVDFTIKDDLSLSGIKFDKEVFIEVEKDDVASTTILKLNEIDKIVDDILGRVKVK</sequence>
<dbReference type="Pfam" id="PF04381">
    <property type="entry name" value="RdgC"/>
    <property type="match status" value="1"/>
</dbReference>
<keyword evidence="3" id="KW-0233">DNA recombination</keyword>
<gene>
    <name evidence="4" type="primary">ORF173</name>
</gene>
<evidence type="ECO:0000256" key="1">
    <source>
        <dbReference type="ARBA" id="ARBA00004453"/>
    </source>
</evidence>
<dbReference type="GO" id="GO:0000018">
    <property type="term" value="P:regulation of DNA recombination"/>
    <property type="evidence" value="ECO:0007669"/>
    <property type="project" value="TreeGrafter"/>
</dbReference>
<keyword evidence="5" id="KW-1185">Reference proteome</keyword>
<organism evidence="4 5">
    <name type="scientific">Vibrio phage ICP1</name>
    <dbReference type="NCBI Taxonomy" id="979525"/>
    <lineage>
        <taxon>Viruses</taxon>
        <taxon>Duplodnaviria</taxon>
        <taxon>Heunggongvirae</taxon>
        <taxon>Uroviricota</taxon>
        <taxon>Caudoviricetes</taxon>
        <taxon>Mohonavirus</taxon>
        <taxon>Mohonavirus ICP1</taxon>
    </lineage>
</organism>
<dbReference type="EMBL" id="HQ641347">
    <property type="protein sequence ID" value="ADX87990.1"/>
    <property type="molecule type" value="Genomic_DNA"/>
</dbReference>
<dbReference type="PANTHER" id="PTHR38103:SF1">
    <property type="entry name" value="RECOMBINATION-ASSOCIATED PROTEIN RDGC"/>
    <property type="match status" value="1"/>
</dbReference>
<evidence type="ECO:0000313" key="4">
    <source>
        <dbReference type="EMBL" id="ADX87990.1"/>
    </source>
</evidence>
<evidence type="ECO:0000256" key="2">
    <source>
        <dbReference type="ARBA" id="ARBA00022490"/>
    </source>
</evidence>
<protein>
    <submittedName>
        <fullName evidence="4">Recombination-associated protein RdgC</fullName>
    </submittedName>
</protein>
<dbReference type="InterPro" id="IPR007476">
    <property type="entry name" value="RdgC"/>
</dbReference>
<comment type="subcellular location">
    <subcellularLocation>
        <location evidence="1">Cytoplasm</location>
        <location evidence="1">Nucleoid</location>
    </subcellularLocation>
</comment>
<dbReference type="Proteomes" id="UP000007502">
    <property type="component" value="Segment"/>
</dbReference>
<dbReference type="RefSeq" id="YP_004251115.1">
    <property type="nucleotide sequence ID" value="NC_015157.1"/>
</dbReference>
<name>F1D1J6_9CAUD</name>
<evidence type="ECO:0000256" key="3">
    <source>
        <dbReference type="ARBA" id="ARBA00023172"/>
    </source>
</evidence>
<dbReference type="GO" id="GO:0006310">
    <property type="term" value="P:DNA recombination"/>
    <property type="evidence" value="ECO:0007669"/>
    <property type="project" value="UniProtKB-KW"/>
</dbReference>